<evidence type="ECO:0000313" key="2">
    <source>
        <dbReference type="EMBL" id="MBU2760323.1"/>
    </source>
</evidence>
<feature type="transmembrane region" description="Helical" evidence="1">
    <location>
        <begin position="298"/>
        <end position="317"/>
    </location>
</feature>
<feature type="transmembrane region" description="Helical" evidence="1">
    <location>
        <begin position="266"/>
        <end position="286"/>
    </location>
</feature>
<name>A0ABS6A0A5_9PROT</name>
<gene>
    <name evidence="2" type="ORF">HAP95_09210</name>
</gene>
<dbReference type="RefSeq" id="WP_215883947.1">
    <property type="nucleotide sequence ID" value="NZ_JAAOMP010000101.1"/>
</dbReference>
<feature type="transmembrane region" description="Helical" evidence="1">
    <location>
        <begin position="410"/>
        <end position="429"/>
    </location>
</feature>
<proteinExistence type="predicted"/>
<reference evidence="2 3" key="1">
    <citation type="journal article" date="2021" name="ISME J.">
        <title>Genomic evolution of the class Acidithiobacillia: deep-branching Proteobacteria living in extreme acidic conditions.</title>
        <authorList>
            <person name="Moya-Beltran A."/>
            <person name="Beard S."/>
            <person name="Rojas-Villalobos C."/>
            <person name="Issotta F."/>
            <person name="Gallardo Y."/>
            <person name="Ulloa R."/>
            <person name="Giaveno A."/>
            <person name="Degli Esposti M."/>
            <person name="Johnson D.B."/>
            <person name="Quatrini R."/>
        </authorList>
    </citation>
    <scope>NUCLEOTIDE SEQUENCE [LARGE SCALE GENOMIC DNA]</scope>
    <source>
        <strain evidence="2 3">RW2</strain>
    </source>
</reference>
<organism evidence="2 3">
    <name type="scientific">Acidithiobacillus sulfurivorans</name>
    <dbReference type="NCBI Taxonomy" id="1958756"/>
    <lineage>
        <taxon>Bacteria</taxon>
        <taxon>Pseudomonadati</taxon>
        <taxon>Pseudomonadota</taxon>
        <taxon>Acidithiobacillia</taxon>
        <taxon>Acidithiobacillales</taxon>
        <taxon>Acidithiobacillaceae</taxon>
        <taxon>Acidithiobacillus</taxon>
    </lineage>
</organism>
<evidence type="ECO:0000256" key="1">
    <source>
        <dbReference type="SAM" id="Phobius"/>
    </source>
</evidence>
<keyword evidence="1" id="KW-1133">Transmembrane helix</keyword>
<feature type="transmembrane region" description="Helical" evidence="1">
    <location>
        <begin position="149"/>
        <end position="168"/>
    </location>
</feature>
<accession>A0ABS6A0A5</accession>
<keyword evidence="1" id="KW-0812">Transmembrane</keyword>
<feature type="transmembrane region" description="Helical" evidence="1">
    <location>
        <begin position="346"/>
        <end position="363"/>
    </location>
</feature>
<evidence type="ECO:0000313" key="3">
    <source>
        <dbReference type="Proteomes" id="UP000755654"/>
    </source>
</evidence>
<dbReference type="Proteomes" id="UP000755654">
    <property type="component" value="Unassembled WGS sequence"/>
</dbReference>
<sequence length="453" mass="50944">MATFITTTNNNVRFIYLLVVLPIILFQVFFTPPFQTPDSPNNFDRAYQVSNGILIGARDNNISGGYLNSNIISTESLFNYIPFHYNNKITANVIEKARLYTWKNKGKNKKRYIFSSFPNTSVYPPLAYLPQAGAIGIGRLLDLSILQTYRLSLLFVSLCAVFFTYYALNFNSSITPAIFASATLPMVTCLYAAMESDALLISIGFLLAAFMARRTTDNDYHKSNIIYASIMITFLALQKPPYIGLVLLLFIPGFVVSKSYGLMKRIGFSVVIISIVTAWITYAKSAAWVNIDPSHKSLISHAIYIITNPAIFITIFLKTIDSQYSSYYHQLIGVLGWLDAPFSGEYYVIAGAALVLAATLSSARLKLTDWIFLLLSVLSSAIMIFIALYADWSPVKSTMIEGVQGRYFLPLLPLSFMLLYPATHYFYYLKKRNNFFSWTTDNKSSRFLVISSG</sequence>
<dbReference type="Pfam" id="PF09913">
    <property type="entry name" value="DUF2142"/>
    <property type="match status" value="1"/>
</dbReference>
<feature type="transmembrane region" description="Helical" evidence="1">
    <location>
        <begin position="242"/>
        <end position="260"/>
    </location>
</feature>
<feature type="transmembrane region" description="Helical" evidence="1">
    <location>
        <begin position="370"/>
        <end position="390"/>
    </location>
</feature>
<keyword evidence="1" id="KW-0472">Membrane</keyword>
<protein>
    <submittedName>
        <fullName evidence="2">DUF2142 domain-containing protein</fullName>
    </submittedName>
</protein>
<feature type="transmembrane region" description="Helical" evidence="1">
    <location>
        <begin position="12"/>
        <end position="30"/>
    </location>
</feature>
<dbReference type="EMBL" id="JAAOMP010000101">
    <property type="protein sequence ID" value="MBU2760323.1"/>
    <property type="molecule type" value="Genomic_DNA"/>
</dbReference>
<dbReference type="InterPro" id="IPR018674">
    <property type="entry name" value="DUF2142_membrane"/>
</dbReference>
<feature type="transmembrane region" description="Helical" evidence="1">
    <location>
        <begin position="198"/>
        <end position="214"/>
    </location>
</feature>
<keyword evidence="3" id="KW-1185">Reference proteome</keyword>
<comment type="caution">
    <text evidence="2">The sequence shown here is derived from an EMBL/GenBank/DDBJ whole genome shotgun (WGS) entry which is preliminary data.</text>
</comment>